<name>A0A191VZ53_PLAFA</name>
<feature type="compositionally biased region" description="Acidic residues" evidence="1">
    <location>
        <begin position="2520"/>
        <end position="2571"/>
    </location>
</feature>
<dbReference type="InterPro" id="IPR054595">
    <property type="entry name" value="DBL_C"/>
</dbReference>
<keyword evidence="2" id="KW-0812">Transmembrane</keyword>
<dbReference type="VEuPathDB" id="PlasmoDB:PfKH02_090042700"/>
<feature type="domain" description="PfEMP1 CIDRalpha1" evidence="6">
    <location>
        <begin position="311"/>
        <end position="362"/>
    </location>
</feature>
<organism evidence="8">
    <name type="scientific">Plasmodium falciparum</name>
    <name type="common">malaria parasite P. falciparum</name>
    <dbReference type="NCBI Taxonomy" id="5833"/>
    <lineage>
        <taxon>Eukaryota</taxon>
        <taxon>Sar</taxon>
        <taxon>Alveolata</taxon>
        <taxon>Apicomplexa</taxon>
        <taxon>Aconoidasida</taxon>
        <taxon>Haemosporida</taxon>
        <taxon>Plasmodiidae</taxon>
        <taxon>Plasmodium</taxon>
        <taxon>Plasmodium (Laverania)</taxon>
    </lineage>
</organism>
<evidence type="ECO:0000259" key="7">
    <source>
        <dbReference type="Pfam" id="PF22672"/>
    </source>
</evidence>
<dbReference type="EMBL" id="KX154874">
    <property type="protein sequence ID" value="ANJ20994.1"/>
    <property type="molecule type" value="Genomic_DNA"/>
</dbReference>
<dbReference type="FunFam" id="1.20.58.830:FF:000021">
    <property type="entry name" value="Erythrocyte membrane protein 1, PfEMP1"/>
    <property type="match status" value="1"/>
</dbReference>
<dbReference type="Gene3D" id="1.20.58.1930">
    <property type="match status" value="2"/>
</dbReference>
<gene>
    <name evidence="8" type="primary">var</name>
</gene>
<sequence length="2640" mass="305308">DVIRGRDMFKPNQEDKVQEGLKVVFRKIYDDLKKSKITDYDNDPNYYKLREAWWKANRDQVWKAITCKAPQDANYFRNISGNMKAFTSAGKCRHNDNKVPTNLDYVPQFLRWFEEWAEEFCRIKKIKLGKIKGSCRNNSESLYCSHNGYDCTKSFGKLRKFCRASKCTKCSNECLGYENWIKDKKIEFEKQREKYESEINGNTSPQDDSNKNIYKGYNDKFYENLKGQYGKIRLFLNLLKEGKYCNGQVKEEKSVDFNSSVDETFSRSKYCQVCPDCGVKCTNGKCEEKTDVDGNCGNKETYIPPRDISPTEISVLYSGYKRDDISEKLETFCREPTNNKSKNNETWKCYYKHSYNNKINKCIRQNEENIKNKLIINLDTFFEFWVRSFLNDTIDWKYDLNTCMNFTNTTKCNNNCNKNCKCFEQWVNKKETEWKNVAQYFFKHNEISKKKYCEILKDIFENYYVEVIKKVFKGDNKWKEIMVDIKNKIDCSNLKNGTEHLEKIINVLINQEQADATTCLKNNPIESCPKAEPQKSDENTQPQDTPPNSCDAAGTTASVEQICKDVKRYIRENNGKTQKGGGCNRKNKNGNYAVWKCDKLSNLVKEDGVCMPPRRQKLCIKYLKELSEQTLDGLKEAIVKSVALETYMSWLYYKGKNGDDAKQLNNGTIPPEFLRSMFYTFGDFKDLYFNTDISKKDQNMTKVKTNINNVLQKYQQNDDEKRKNWWNTNAPELWKGMLCGLTYDIKPKGKQTNVLKQLNQKYKYPCDLEMFASKPQFLRWYIEWSDEFCTERQKLEDKIARDCTQDYAGCETDNTHRNCAEACKAYNQYITDKKTQYDKQKKKFDDEKGTSKPGYNDISNKDAPEYLKEKCINSSCDCIEKVNDNSDYWTNPHKTYNTPSLKTKCACPPPPCEIVDKTLGDKTSKSYAEGCRHKYTTRYAGWECNSGNEDGLCIPPRRQRLYVYDLQQFDGSSEVSLREAFIKCAAVETFFSWHEFTKEKEREEKEKKEEDIVGYVPSKRDPQSQLDGGEIPEEFKRQMFYTFGDYRDIFFGKYMSTDSGINVKINSVFPNVGNKFPNGKTNDEQRERWWQKHGHDIWDGMVCALSYNTETKIKNEKLHEKLTKKDSNTYKYDNVTFKGGLNGDTKLEEFSRRPTFFRWLEEWGEEFCRKRKDKLAQIKEDCRGERGQNYCDGDGFDCTKIGLNEDGSITTFSCPSCAKSCKSYKKWINAKEIEFHKQEEKYQKESKRYDEEFYATLKQKYTKATDFLASLNQARSNNYYIEEDKLNFNNTQEIFKHSAYCDPCPVFGVECKEYDCTDAKKKKCEEKTFITAEDIEKKTETINVDILVSDKSRKEFAVDLKNVCEHAGIFTGIRKDQWTCGNFCKSDVCVLKSSDEKKSDEENIQIRALFKQWLENFLKDYNKINDKISQCMNNSDVSTCINGCEKKCNCVDKWIENKMKEWKIVRDRFFEQYNVHSQKYFTVRSFLEQAPFDSDVQKAIKPFEKLRDFEDSIVCNGTTSARNEKGEKKDVIECLLNKLNEKIISCKEKHKETDAKCEAPPPDTQTDTPLPLESFPPPFCNVPPNPCSDKNATNVIAVKEVAKEIQEQRHKDMLDRTGKKDGETKVIKGAKVGESETDQKVSALKGDIKKAKFRNSRSPNTLTNVCDITKEHTNDSRGNPTGGACEGKDKVKNGLRLKIGTEWQTGEGIKISDPHLYLPPRRQHICTSNLEKINVDKVTGNGNVNDTFLVDVLLAAKMDAAKIKNVYKEQNGKSELTEENDKATVCRAMKYSFADIGDIIRGKDLWGIQDFKDLQTKLVTIFGKIKQQIPDIKENYADDTDGKHTKFREDWWEANRAKVWEAMQCPSTTTPHVTTNCDKEPTPLDDYIPQRLRWMTEWAEWYCKMQKEEYEKLEKQCRECRSKGGQCKNGESMCNSCTKACNTYKENIKKWAEQWDKIQQKYEDLYKKATESGDTKSDKDQHVVEFLRKLHKQNGGGKSGKSDTVYSTAEGYVHQELPNMDCQKQIHFCNKNSDGRDKEYAFRFVPHDHVTECDCNKQPEKKNACTIATNLVKDNNGKTPIHGCGSKTDGKYPDWDCTTIKVNNNPTGACIPPRRQKLCLHYLTKLYNLKSKEDIRNNFITCAAIETHFAWYKYKKDNDKAERELNSGIIPEGFKRQMYYTFGDYRDIFFGTDITSHKHIPEVSSNVIAILEKENVTKSGVIKNSNNELLPEWWKKHGHEIWEGMLCALTNGLSESEKKDKIKSTYSYDQLKSPNNGSVSLEEFAKRPQFLRWMIEWSEHFCKEQKEAYGKLVEGCKECTTSSDGTVSTDDCKTKCEECKTACSKYIGFVQKWQKDWKTQSDKYQTLYTKTTNGTGSDTIETKLLQYLKELKNLNGNNNEYSTAGKYINAKGYINDCQESKQNNLDENNNDGSKRDYALRNYPNDYEKRCTCDTNTAPQPPPPPPPPRPPRDGRHDHTGRSEGGEGQRPLPARPPPPPAPPKPTGDRGVGRSLPRRDNAENEDDDSSGDEAGEEEDEVAEEEEEEEEEEDDEDEDVDDLQESEAEAAEDTEGSATEEAPPSTPAAPKKDKKEKQPLPKPKPQPQPPQPYLPPALKNAMLSSTIMWSVGIGFAALTYFLLK</sequence>
<feature type="transmembrane region" description="Helical" evidence="2">
    <location>
        <begin position="2617"/>
        <end position="2639"/>
    </location>
</feature>
<dbReference type="VEuPathDB" id="PlasmoDB:PfML01_000015600"/>
<evidence type="ECO:0000259" key="3">
    <source>
        <dbReference type="Pfam" id="PF03011"/>
    </source>
</evidence>
<accession>A0A191VZ53</accession>
<dbReference type="Gene3D" id="1.20.58.830">
    <property type="match status" value="5"/>
</dbReference>
<dbReference type="VEuPathDB" id="PlasmoDB:PfML01_000015300"/>
<evidence type="ECO:0000313" key="8">
    <source>
        <dbReference type="EMBL" id="ANJ20994.1"/>
    </source>
</evidence>
<dbReference type="VEuPathDB" id="PlasmoDB:PF3D7_1100200"/>
<feature type="domain" description="Duffy-binding-like" evidence="3">
    <location>
        <begin position="381"/>
        <end position="524"/>
    </location>
</feature>
<dbReference type="VEuPathDB" id="PlasmoDB:PfNF166_000006800"/>
<dbReference type="VEuPathDB" id="PlasmoDB:PfKH01_030030400"/>
<feature type="compositionally biased region" description="Pro residues" evidence="1">
    <location>
        <begin position="2596"/>
        <end position="2611"/>
    </location>
</feature>
<reference evidence="8" key="1">
    <citation type="journal article" date="2016" name="EMBO Mol. Med.">
        <title>Plasmodium falciparum var genes expressed in children with severe malaria encode CIDRalpha1 domains.</title>
        <authorList>
            <person name="Jespersen J.S."/>
            <person name="Wang C.W."/>
            <person name="Mkumbaye S.I."/>
            <person name="Minja D.T."/>
            <person name="Petersen B."/>
            <person name="Turner L."/>
            <person name="Petersen J.E."/>
            <person name="Lusingu J.P."/>
            <person name="Theander T.G."/>
            <person name="Lavstsen T."/>
        </authorList>
    </citation>
    <scope>NUCLEOTIDE SEQUENCE</scope>
    <source>
        <strain evidence="8">1918-5</strain>
    </source>
</reference>
<dbReference type="FunFam" id="1.20.58.1930:FF:000001">
    <property type="entry name" value="Erythrocyte membrane protein 1, PfEMP1"/>
    <property type="match status" value="1"/>
</dbReference>
<dbReference type="VEuPathDB" id="PlasmoDB:Pf7G8_050038200"/>
<dbReference type="VEuPathDB" id="PlasmoDB:PfNF54_110005400"/>
<dbReference type="VEuPathDB" id="PlasmoDB:PfSN01_050037800"/>
<feature type="domain" description="Cysteine-rich interdomain region 1 gamma" evidence="5">
    <location>
        <begin position="1343"/>
        <end position="1392"/>
    </location>
</feature>
<dbReference type="Pfam" id="PF22672">
    <property type="entry name" value="DBL_C"/>
    <property type="match status" value="2"/>
</dbReference>
<feature type="compositionally biased region" description="Pro residues" evidence="1">
    <location>
        <begin position="2491"/>
        <end position="2503"/>
    </location>
</feature>
<feature type="region of interest" description="Disordered" evidence="1">
    <location>
        <begin position="528"/>
        <end position="553"/>
    </location>
</feature>
<evidence type="ECO:0000256" key="1">
    <source>
        <dbReference type="SAM" id="MobiDB-lite"/>
    </source>
</evidence>
<feature type="region of interest" description="Disordered" evidence="1">
    <location>
        <begin position="2420"/>
        <end position="2439"/>
    </location>
</feature>
<feature type="compositionally biased region" description="Basic and acidic residues" evidence="1">
    <location>
        <begin position="2469"/>
        <end position="2485"/>
    </location>
</feature>
<feature type="domain" description="Duffy-antigen binding" evidence="4">
    <location>
        <begin position="1"/>
        <end position="111"/>
    </location>
</feature>
<dbReference type="VEuPathDB" id="PlasmoDB:Pf7G8-2_000152300"/>
<dbReference type="VEuPathDB" id="PlasmoDB:PfKH01_020028200"/>
<feature type="domain" description="Duffy-antigen binding" evidence="4">
    <location>
        <begin position="951"/>
        <end position="1130"/>
    </location>
</feature>
<dbReference type="InterPro" id="IPR008602">
    <property type="entry name" value="Duffy-antigen-binding"/>
</dbReference>
<feature type="compositionally biased region" description="Pro residues" evidence="1">
    <location>
        <begin position="2458"/>
        <end position="2468"/>
    </location>
</feature>
<keyword evidence="2" id="KW-1133">Transmembrane helix</keyword>
<feature type="compositionally biased region" description="Polar residues" evidence="1">
    <location>
        <begin position="539"/>
        <end position="548"/>
    </location>
</feature>
<dbReference type="VEuPathDB" id="PlasmoDB:PfTG01_130005700"/>
<dbReference type="VEuPathDB" id="PlasmoDB:PfDd2_010005500"/>
<feature type="compositionally biased region" description="Polar residues" evidence="1">
    <location>
        <begin position="2420"/>
        <end position="2431"/>
    </location>
</feature>
<dbReference type="GO" id="GO:0016020">
    <property type="term" value="C:membrane"/>
    <property type="evidence" value="ECO:0007669"/>
    <property type="project" value="InterPro"/>
</dbReference>
<feature type="non-terminal residue" evidence="8">
    <location>
        <position position="2640"/>
    </location>
</feature>
<dbReference type="VEuPathDB" id="PlasmoDB:PfSD01_070036700"/>
<proteinExistence type="predicted"/>
<evidence type="ECO:0000259" key="5">
    <source>
        <dbReference type="Pfam" id="PF18562"/>
    </source>
</evidence>
<feature type="non-terminal residue" evidence="8">
    <location>
        <position position="1"/>
    </location>
</feature>
<protein>
    <submittedName>
        <fullName evidence="8">Erythrocyte membrane protein 1</fullName>
    </submittedName>
</protein>
<dbReference type="VEuPathDB" id="PlasmoDB:PfCD01_090005800"/>
<dbReference type="InterPro" id="IPR041480">
    <property type="entry name" value="CIDR1_gamma"/>
</dbReference>
<dbReference type="Pfam" id="PF18562">
    <property type="entry name" value="CIDR1_gamma"/>
    <property type="match status" value="1"/>
</dbReference>
<dbReference type="VEuPathDB" id="PlasmoDB:PfHB3_070005300"/>
<dbReference type="InterPro" id="IPR049158">
    <property type="entry name" value="PfEMP1_CIDRalpha1_dom"/>
</dbReference>
<dbReference type="Pfam" id="PF05424">
    <property type="entry name" value="Duffy_binding"/>
    <property type="match status" value="5"/>
</dbReference>
<dbReference type="VEuPathDB" id="PlasmoDB:PfGN01_060005900"/>
<dbReference type="Pfam" id="PF21807">
    <property type="entry name" value="PfEMP1_CIDRalpha1_dom"/>
    <property type="match status" value="1"/>
</dbReference>
<dbReference type="VEuPathDB" id="PlasmoDB:PfHB3_080005100"/>
<keyword evidence="2" id="KW-0472">Membrane</keyword>
<feature type="domain" description="Duffy-antigen binding" evidence="4">
    <location>
        <begin position="2108"/>
        <end position="2259"/>
    </location>
</feature>
<dbReference type="Gene3D" id="1.20.1310.20">
    <property type="entry name" value="Duffy-antigen binding domain"/>
    <property type="match status" value="5"/>
</dbReference>
<feature type="domain" description="Duffy-binding-like" evidence="3">
    <location>
        <begin position="1409"/>
        <end position="1553"/>
    </location>
</feature>
<dbReference type="VEuPathDB" id="PlasmoDB:PfIT_090005100"/>
<evidence type="ECO:0000259" key="4">
    <source>
        <dbReference type="Pfam" id="PF05424"/>
    </source>
</evidence>
<evidence type="ECO:0000259" key="6">
    <source>
        <dbReference type="Pfam" id="PF21807"/>
    </source>
</evidence>
<feature type="domain" description="Duffy-antigen binding" evidence="4">
    <location>
        <begin position="1717"/>
        <end position="1893"/>
    </location>
</feature>
<evidence type="ECO:0000256" key="2">
    <source>
        <dbReference type="SAM" id="Phobius"/>
    </source>
</evidence>
<dbReference type="Pfam" id="PF03011">
    <property type="entry name" value="PFEMP"/>
    <property type="match status" value="2"/>
</dbReference>
<dbReference type="SUPFAM" id="SSF140924">
    <property type="entry name" value="Duffy binding domain-like"/>
    <property type="match status" value="7"/>
</dbReference>
<feature type="domain" description="Duffy-antigen binding" evidence="4">
    <location>
        <begin position="608"/>
        <end position="761"/>
    </location>
</feature>
<dbReference type="VEuPathDB" id="PlasmoDB:PfGB4_030031000"/>
<feature type="compositionally biased region" description="Basic and acidic residues" evidence="1">
    <location>
        <begin position="2504"/>
        <end position="2519"/>
    </location>
</feature>
<dbReference type="InterPro" id="IPR042202">
    <property type="entry name" value="Duffy-ag-bd_sf"/>
</dbReference>
<feature type="compositionally biased region" description="Basic and acidic residues" evidence="1">
    <location>
        <begin position="2586"/>
        <end position="2595"/>
    </location>
</feature>
<feature type="region of interest" description="Disordered" evidence="1">
    <location>
        <begin position="2446"/>
        <end position="2613"/>
    </location>
</feature>
<feature type="domain" description="Duffy-binding-like" evidence="7">
    <location>
        <begin position="1162"/>
        <end position="1298"/>
    </location>
</feature>
<dbReference type="GO" id="GO:0046789">
    <property type="term" value="F:host cell surface receptor binding"/>
    <property type="evidence" value="ECO:0007669"/>
    <property type="project" value="InterPro"/>
</dbReference>
<feature type="domain" description="Duffy-binding-like" evidence="7">
    <location>
        <begin position="115"/>
        <end position="269"/>
    </location>
</feature>
<dbReference type="InterPro" id="IPR004258">
    <property type="entry name" value="DBL"/>
</dbReference>